<dbReference type="NCBIfam" id="TIGR01549">
    <property type="entry name" value="HAD-SF-IA-v1"/>
    <property type="match status" value="1"/>
</dbReference>
<keyword evidence="3 5" id="KW-0378">Hydrolase</keyword>
<keyword evidence="4" id="KW-0460">Magnesium</keyword>
<dbReference type="InterPro" id="IPR006549">
    <property type="entry name" value="HAD-SF_hydro_IIIA"/>
</dbReference>
<organism evidence="5 6">
    <name type="scientific">Bacillus gaemokensis</name>
    <dbReference type="NCBI Taxonomy" id="574375"/>
    <lineage>
        <taxon>Bacteria</taxon>
        <taxon>Bacillati</taxon>
        <taxon>Bacillota</taxon>
        <taxon>Bacilli</taxon>
        <taxon>Bacillales</taxon>
        <taxon>Bacillaceae</taxon>
        <taxon>Bacillus</taxon>
        <taxon>Bacillus cereus group</taxon>
    </lineage>
</organism>
<dbReference type="OrthoDB" id="9809962at2"/>
<dbReference type="InterPro" id="IPR023214">
    <property type="entry name" value="HAD_sf"/>
</dbReference>
<keyword evidence="2" id="KW-0479">Metal-binding</keyword>
<dbReference type="PANTHER" id="PTHR46470">
    <property type="entry name" value="N-ACYLNEURAMINATE-9-PHOSPHATASE"/>
    <property type="match status" value="1"/>
</dbReference>
<dbReference type="STRING" id="574375.AZF08_05535"/>
<name>A0A073KQD8_9BACI</name>
<reference evidence="5 6" key="1">
    <citation type="submission" date="2014-06" db="EMBL/GenBank/DDBJ databases">
        <title>Draft genome sequence of Bacillus gaemokensis JCM 15801 (MCCC 1A00707).</title>
        <authorList>
            <person name="Lai Q."/>
            <person name="Liu Y."/>
            <person name="Shao Z."/>
        </authorList>
    </citation>
    <scope>NUCLEOTIDE SEQUENCE [LARGE SCALE GENOMIC DNA]</scope>
    <source>
        <strain evidence="5 6">JCM 15801</strain>
    </source>
</reference>
<dbReference type="PRINTS" id="PR00413">
    <property type="entry name" value="HADHALOGNASE"/>
</dbReference>
<evidence type="ECO:0000313" key="5">
    <source>
        <dbReference type="EMBL" id="KEK24603.1"/>
    </source>
</evidence>
<gene>
    <name evidence="5" type="ORF">BAGA_26005</name>
</gene>
<dbReference type="Gene3D" id="3.40.50.1000">
    <property type="entry name" value="HAD superfamily/HAD-like"/>
    <property type="match status" value="1"/>
</dbReference>
<dbReference type="RefSeq" id="WP_033674365.1">
    <property type="nucleotide sequence ID" value="NZ_JOTM01000006.1"/>
</dbReference>
<evidence type="ECO:0000256" key="4">
    <source>
        <dbReference type="ARBA" id="ARBA00022842"/>
    </source>
</evidence>
<dbReference type="PANTHER" id="PTHR46470:SF2">
    <property type="entry name" value="GLYCERALDEHYDE 3-PHOSPHATE PHOSPHATASE"/>
    <property type="match status" value="1"/>
</dbReference>
<evidence type="ECO:0000256" key="3">
    <source>
        <dbReference type="ARBA" id="ARBA00022801"/>
    </source>
</evidence>
<comment type="caution">
    <text evidence="5">The sequence shown here is derived from an EMBL/GenBank/DDBJ whole genome shotgun (WGS) entry which is preliminary data.</text>
</comment>
<dbReference type="InterPro" id="IPR051400">
    <property type="entry name" value="HAD-like_hydrolase"/>
</dbReference>
<dbReference type="SUPFAM" id="SSF56784">
    <property type="entry name" value="HAD-like"/>
    <property type="match status" value="1"/>
</dbReference>
<evidence type="ECO:0000256" key="1">
    <source>
        <dbReference type="ARBA" id="ARBA00001946"/>
    </source>
</evidence>
<dbReference type="Proteomes" id="UP000027778">
    <property type="component" value="Unassembled WGS sequence"/>
</dbReference>
<dbReference type="Pfam" id="PF13419">
    <property type="entry name" value="HAD_2"/>
    <property type="match status" value="1"/>
</dbReference>
<dbReference type="GO" id="GO:0046872">
    <property type="term" value="F:metal ion binding"/>
    <property type="evidence" value="ECO:0007669"/>
    <property type="project" value="UniProtKB-KW"/>
</dbReference>
<dbReference type="AlphaFoldDB" id="A0A073KQD8"/>
<dbReference type="GO" id="GO:0016791">
    <property type="term" value="F:phosphatase activity"/>
    <property type="evidence" value="ECO:0007669"/>
    <property type="project" value="TreeGrafter"/>
</dbReference>
<proteinExistence type="predicted"/>
<evidence type="ECO:0000313" key="6">
    <source>
        <dbReference type="Proteomes" id="UP000027778"/>
    </source>
</evidence>
<accession>A0A073KQD8</accession>
<dbReference type="InterPro" id="IPR006439">
    <property type="entry name" value="HAD-SF_hydro_IA"/>
</dbReference>
<dbReference type="Gene3D" id="1.10.150.520">
    <property type="match status" value="1"/>
</dbReference>
<dbReference type="InterPro" id="IPR036412">
    <property type="entry name" value="HAD-like_sf"/>
</dbReference>
<dbReference type="PROSITE" id="PS01228">
    <property type="entry name" value="COF_1"/>
    <property type="match status" value="1"/>
</dbReference>
<protein>
    <submittedName>
        <fullName evidence="5">HAD family hydrolase</fullName>
    </submittedName>
</protein>
<keyword evidence="6" id="KW-1185">Reference proteome</keyword>
<comment type="cofactor">
    <cofactor evidence="1">
        <name>Mg(2+)</name>
        <dbReference type="ChEBI" id="CHEBI:18420"/>
    </cofactor>
</comment>
<dbReference type="NCBIfam" id="TIGR01509">
    <property type="entry name" value="HAD-SF-IA-v3"/>
    <property type="match status" value="1"/>
</dbReference>
<dbReference type="EMBL" id="JOTM01000006">
    <property type="protein sequence ID" value="KEK24603.1"/>
    <property type="molecule type" value="Genomic_DNA"/>
</dbReference>
<dbReference type="InterPro" id="IPR041492">
    <property type="entry name" value="HAD_2"/>
</dbReference>
<evidence type="ECO:0000256" key="2">
    <source>
        <dbReference type="ARBA" id="ARBA00022723"/>
    </source>
</evidence>
<dbReference type="SFLD" id="SFLDS00003">
    <property type="entry name" value="Haloacid_Dehalogenase"/>
    <property type="match status" value="1"/>
</dbReference>
<sequence>MIRAALFDLDGTLLNRRQSLECFISDQYDRYAGHFTSINKTEYCSCFMELDNNGYTGKDKVYSTLLKEYNITHLTPEQLLHDYVTKFSNHCIPFPNMHELLQQLQKKNIKIGIITNGMTEFQMSNIRALQLHTYTNTILVSEAEGIKKPNPAIFERALQRLNVPAEECIYVGDHPKNDVIGAENAGISAVWKKDLFWGNFEHSRVALDLLEVLSFVKLEQIRYEP</sequence>
<dbReference type="NCBIfam" id="TIGR01662">
    <property type="entry name" value="HAD-SF-IIIA"/>
    <property type="match status" value="1"/>
</dbReference>
<dbReference type="GO" id="GO:0044281">
    <property type="term" value="P:small molecule metabolic process"/>
    <property type="evidence" value="ECO:0007669"/>
    <property type="project" value="UniProtKB-ARBA"/>
</dbReference>
<dbReference type="SFLD" id="SFLDG01129">
    <property type="entry name" value="C1.5:_HAD__Beta-PGM__Phosphata"/>
    <property type="match status" value="1"/>
</dbReference>
<dbReference type="eggNOG" id="COG1011">
    <property type="taxonomic scope" value="Bacteria"/>
</dbReference>